<protein>
    <submittedName>
        <fullName evidence="8">DNA-binding response regulator</fullName>
    </submittedName>
</protein>
<dbReference type="PANTHER" id="PTHR48111">
    <property type="entry name" value="REGULATOR OF RPOS"/>
    <property type="match status" value="1"/>
</dbReference>
<dbReference type="SMART" id="SM00448">
    <property type="entry name" value="REC"/>
    <property type="match status" value="1"/>
</dbReference>
<evidence type="ECO:0000259" key="6">
    <source>
        <dbReference type="PROSITE" id="PS50110"/>
    </source>
</evidence>
<reference evidence="8" key="2">
    <citation type="journal article" date="2020" name="Microorganisms">
        <title>Osmotic Adaptation and Compatible Solute Biosynthesis of Phototrophic Bacteria as Revealed from Genome Analyses.</title>
        <authorList>
            <person name="Imhoff J.F."/>
            <person name="Rahn T."/>
            <person name="Kunzel S."/>
            <person name="Keller A."/>
            <person name="Neulinger S.C."/>
        </authorList>
    </citation>
    <scope>NUCLEOTIDE SEQUENCE</scope>
    <source>
        <strain evidence="8">DSM 11080</strain>
    </source>
</reference>
<dbReference type="Pfam" id="PF00072">
    <property type="entry name" value="Response_reg"/>
    <property type="match status" value="1"/>
</dbReference>
<dbReference type="Gene3D" id="3.40.50.2300">
    <property type="match status" value="1"/>
</dbReference>
<dbReference type="AlphaFoldDB" id="A0AAJ0U2D7"/>
<evidence type="ECO:0000259" key="7">
    <source>
        <dbReference type="PROSITE" id="PS51755"/>
    </source>
</evidence>
<dbReference type="Gene3D" id="6.10.250.690">
    <property type="match status" value="1"/>
</dbReference>
<dbReference type="Proteomes" id="UP001296776">
    <property type="component" value="Unassembled WGS sequence"/>
</dbReference>
<dbReference type="GO" id="GO:0006355">
    <property type="term" value="P:regulation of DNA-templated transcription"/>
    <property type="evidence" value="ECO:0007669"/>
    <property type="project" value="InterPro"/>
</dbReference>
<feature type="domain" description="OmpR/PhoB-type" evidence="7">
    <location>
        <begin position="114"/>
        <end position="213"/>
    </location>
</feature>
<dbReference type="InterPro" id="IPR036388">
    <property type="entry name" value="WH-like_DNA-bd_sf"/>
</dbReference>
<dbReference type="Pfam" id="PF00486">
    <property type="entry name" value="Trans_reg_C"/>
    <property type="match status" value="1"/>
</dbReference>
<dbReference type="GO" id="GO:0000976">
    <property type="term" value="F:transcription cis-regulatory region binding"/>
    <property type="evidence" value="ECO:0007669"/>
    <property type="project" value="TreeGrafter"/>
</dbReference>
<dbReference type="GO" id="GO:0032993">
    <property type="term" value="C:protein-DNA complex"/>
    <property type="evidence" value="ECO:0007669"/>
    <property type="project" value="TreeGrafter"/>
</dbReference>
<comment type="caution">
    <text evidence="8">The sequence shown here is derived from an EMBL/GenBank/DDBJ whole genome shotgun (WGS) entry which is preliminary data.</text>
</comment>
<dbReference type="InterPro" id="IPR039420">
    <property type="entry name" value="WalR-like"/>
</dbReference>
<dbReference type="SUPFAM" id="SSF52172">
    <property type="entry name" value="CheY-like"/>
    <property type="match status" value="1"/>
</dbReference>
<accession>A0AAJ0U2D7</accession>
<evidence type="ECO:0000313" key="9">
    <source>
        <dbReference type="Proteomes" id="UP001296776"/>
    </source>
</evidence>
<dbReference type="InterPro" id="IPR016032">
    <property type="entry name" value="Sig_transdc_resp-reg_C-effctor"/>
</dbReference>
<sequence>MGLALQRNLKRAGYQVVHVDSGQALRHAYRRTQAQLVLLDLNLGAEDGIDLARELIATTSAAVIIITGRQELQDRIDGLDAGADDYIVKPFVIDEVLARIRAVLRRRAIESDPAETIVLGPFQLDTINQTLDRNGGQDACLTLTGTETRILGILLRQYGRAISRDRLSSRGAVDASDRSIDVHIGNIRRKLREAAMDELVITPVRGFGYRLRYEPLEPDADHDD</sequence>
<dbReference type="Gene3D" id="1.10.10.10">
    <property type="entry name" value="Winged helix-like DNA-binding domain superfamily/Winged helix DNA-binding domain"/>
    <property type="match status" value="1"/>
</dbReference>
<evidence type="ECO:0000256" key="5">
    <source>
        <dbReference type="PROSITE-ProRule" id="PRU01091"/>
    </source>
</evidence>
<feature type="modified residue" description="4-aspartylphosphate" evidence="4">
    <location>
        <position position="40"/>
    </location>
</feature>
<evidence type="ECO:0000256" key="3">
    <source>
        <dbReference type="ARBA" id="ARBA00023163"/>
    </source>
</evidence>
<feature type="DNA-binding region" description="OmpR/PhoB-type" evidence="5">
    <location>
        <begin position="114"/>
        <end position="213"/>
    </location>
</feature>
<keyword evidence="1" id="KW-0805">Transcription regulation</keyword>
<feature type="domain" description="Response regulatory" evidence="6">
    <location>
        <begin position="1"/>
        <end position="104"/>
    </location>
</feature>
<dbReference type="InterPro" id="IPR001789">
    <property type="entry name" value="Sig_transdc_resp-reg_receiver"/>
</dbReference>
<dbReference type="InterPro" id="IPR001867">
    <property type="entry name" value="OmpR/PhoB-type_DNA-bd"/>
</dbReference>
<keyword evidence="4" id="KW-0597">Phosphoprotein</keyword>
<keyword evidence="3" id="KW-0804">Transcription</keyword>
<dbReference type="PROSITE" id="PS50110">
    <property type="entry name" value="RESPONSE_REGULATORY"/>
    <property type="match status" value="1"/>
</dbReference>
<dbReference type="CDD" id="cd00383">
    <property type="entry name" value="trans_reg_C"/>
    <property type="match status" value="1"/>
</dbReference>
<dbReference type="GO" id="GO:0005829">
    <property type="term" value="C:cytosol"/>
    <property type="evidence" value="ECO:0007669"/>
    <property type="project" value="TreeGrafter"/>
</dbReference>
<dbReference type="SMART" id="SM00862">
    <property type="entry name" value="Trans_reg_C"/>
    <property type="match status" value="1"/>
</dbReference>
<dbReference type="GO" id="GO:0000156">
    <property type="term" value="F:phosphorelay response regulator activity"/>
    <property type="evidence" value="ECO:0007669"/>
    <property type="project" value="TreeGrafter"/>
</dbReference>
<evidence type="ECO:0000256" key="4">
    <source>
        <dbReference type="PROSITE-ProRule" id="PRU00169"/>
    </source>
</evidence>
<dbReference type="EMBL" id="NRSJ01000006">
    <property type="protein sequence ID" value="MBK1704025.1"/>
    <property type="molecule type" value="Genomic_DNA"/>
</dbReference>
<keyword evidence="2 5" id="KW-0238">DNA-binding</keyword>
<evidence type="ECO:0000256" key="1">
    <source>
        <dbReference type="ARBA" id="ARBA00023015"/>
    </source>
</evidence>
<keyword evidence="9" id="KW-1185">Reference proteome</keyword>
<evidence type="ECO:0000256" key="2">
    <source>
        <dbReference type="ARBA" id="ARBA00023125"/>
    </source>
</evidence>
<reference evidence="8" key="1">
    <citation type="submission" date="2017-08" db="EMBL/GenBank/DDBJ databases">
        <authorList>
            <person name="Imhoff J.F."/>
            <person name="Rahn T."/>
            <person name="Kuenzel S."/>
            <person name="Neulinger S.C."/>
        </authorList>
    </citation>
    <scope>NUCLEOTIDE SEQUENCE</scope>
    <source>
        <strain evidence="8">DSM 11080</strain>
    </source>
</reference>
<gene>
    <name evidence="8" type="ORF">CKO40_05560</name>
</gene>
<evidence type="ECO:0000313" key="8">
    <source>
        <dbReference type="EMBL" id="MBK1704025.1"/>
    </source>
</evidence>
<dbReference type="PANTHER" id="PTHR48111:SF67">
    <property type="entry name" value="TRANSCRIPTIONAL REGULATORY PROTEIN TCTD"/>
    <property type="match status" value="1"/>
</dbReference>
<dbReference type="PROSITE" id="PS51755">
    <property type="entry name" value="OMPR_PHOB"/>
    <property type="match status" value="1"/>
</dbReference>
<proteinExistence type="predicted"/>
<dbReference type="InterPro" id="IPR011006">
    <property type="entry name" value="CheY-like_superfamily"/>
</dbReference>
<name>A0AAJ0U2D7_9GAMM</name>
<organism evidence="8 9">
    <name type="scientific">Halochromatium glycolicum</name>
    <dbReference type="NCBI Taxonomy" id="85075"/>
    <lineage>
        <taxon>Bacteria</taxon>
        <taxon>Pseudomonadati</taxon>
        <taxon>Pseudomonadota</taxon>
        <taxon>Gammaproteobacteria</taxon>
        <taxon>Chromatiales</taxon>
        <taxon>Chromatiaceae</taxon>
        <taxon>Halochromatium</taxon>
    </lineage>
</organism>
<dbReference type="SUPFAM" id="SSF46894">
    <property type="entry name" value="C-terminal effector domain of the bipartite response regulators"/>
    <property type="match status" value="1"/>
</dbReference>